<evidence type="ECO:0000313" key="3">
    <source>
        <dbReference type="Proteomes" id="UP000308705"/>
    </source>
</evidence>
<accession>A0A4U3MIA1</accession>
<comment type="caution">
    <text evidence="2">The sequence shown here is derived from an EMBL/GenBank/DDBJ whole genome shotgun (WGS) entry which is preliminary data.</text>
</comment>
<protein>
    <submittedName>
        <fullName evidence="2">DUF2795 domain-containing protein</fullName>
    </submittedName>
</protein>
<name>A0A4U3MIA1_9ACTN</name>
<sequence>MQPDAAHEPGSPEGMTSGEVDSRSELAKWISGTHVFPADRAALLKQAQSEGAPDVVLAVIRSIPDRRYENLQEVADQLGMTG</sequence>
<reference evidence="2 3" key="1">
    <citation type="submission" date="2019-04" db="EMBL/GenBank/DDBJ databases">
        <title>Herbidospora sp. NEAU-GS14.nov., a novel actinomycete isolated from soil.</title>
        <authorList>
            <person name="Han L."/>
        </authorList>
    </citation>
    <scope>NUCLEOTIDE SEQUENCE [LARGE SCALE GENOMIC DNA]</scope>
    <source>
        <strain evidence="2 3">NEAU-GS14</strain>
    </source>
</reference>
<evidence type="ECO:0000313" key="2">
    <source>
        <dbReference type="EMBL" id="TKK88379.1"/>
    </source>
</evidence>
<gene>
    <name evidence="2" type="ORF">FDA94_13850</name>
</gene>
<dbReference type="Proteomes" id="UP000308705">
    <property type="component" value="Unassembled WGS sequence"/>
</dbReference>
<dbReference type="OrthoDB" id="5519961at2"/>
<dbReference type="AlphaFoldDB" id="A0A4U3MIA1"/>
<dbReference type="RefSeq" id="WP_137247465.1">
    <property type="nucleotide sequence ID" value="NZ_SZQA01000011.1"/>
</dbReference>
<feature type="region of interest" description="Disordered" evidence="1">
    <location>
        <begin position="1"/>
        <end position="22"/>
    </location>
</feature>
<dbReference type="EMBL" id="SZQA01000011">
    <property type="protein sequence ID" value="TKK88379.1"/>
    <property type="molecule type" value="Genomic_DNA"/>
</dbReference>
<proteinExistence type="predicted"/>
<evidence type="ECO:0000256" key="1">
    <source>
        <dbReference type="SAM" id="MobiDB-lite"/>
    </source>
</evidence>
<organism evidence="2 3">
    <name type="scientific">Herbidospora galbida</name>
    <dbReference type="NCBI Taxonomy" id="2575442"/>
    <lineage>
        <taxon>Bacteria</taxon>
        <taxon>Bacillati</taxon>
        <taxon>Actinomycetota</taxon>
        <taxon>Actinomycetes</taxon>
        <taxon>Streptosporangiales</taxon>
        <taxon>Streptosporangiaceae</taxon>
        <taxon>Herbidospora</taxon>
    </lineage>
</organism>
<dbReference type="InterPro" id="IPR021527">
    <property type="entry name" value="DUF2795"/>
</dbReference>
<dbReference type="Pfam" id="PF11387">
    <property type="entry name" value="DUF2795"/>
    <property type="match status" value="1"/>
</dbReference>
<keyword evidence="3" id="KW-1185">Reference proteome</keyword>